<evidence type="ECO:0000313" key="4">
    <source>
        <dbReference type="EMBL" id="MDJ1505312.1"/>
    </source>
</evidence>
<dbReference type="PANTHER" id="PTHR48051:SF1">
    <property type="entry name" value="RAS SUPPRESSOR PROTEIN 1"/>
    <property type="match status" value="1"/>
</dbReference>
<organism evidence="4 5">
    <name type="scientific">Xanthocytophaga agilis</name>
    <dbReference type="NCBI Taxonomy" id="3048010"/>
    <lineage>
        <taxon>Bacteria</taxon>
        <taxon>Pseudomonadati</taxon>
        <taxon>Bacteroidota</taxon>
        <taxon>Cytophagia</taxon>
        <taxon>Cytophagales</taxon>
        <taxon>Rhodocytophagaceae</taxon>
        <taxon>Xanthocytophaga</taxon>
    </lineage>
</organism>
<evidence type="ECO:0000259" key="3">
    <source>
        <dbReference type="Pfam" id="PF23598"/>
    </source>
</evidence>
<dbReference type="InterPro" id="IPR003591">
    <property type="entry name" value="Leu-rich_rpt_typical-subtyp"/>
</dbReference>
<dbReference type="InterPro" id="IPR032675">
    <property type="entry name" value="LRR_dom_sf"/>
</dbReference>
<dbReference type="InterPro" id="IPR050216">
    <property type="entry name" value="LRR_domain-containing"/>
</dbReference>
<evidence type="ECO:0000256" key="1">
    <source>
        <dbReference type="ARBA" id="ARBA00022614"/>
    </source>
</evidence>
<dbReference type="RefSeq" id="WP_314517232.1">
    <property type="nucleotide sequence ID" value="NZ_JASJOU010000015.1"/>
</dbReference>
<dbReference type="SUPFAM" id="SSF52058">
    <property type="entry name" value="L domain-like"/>
    <property type="match status" value="1"/>
</dbReference>
<comment type="caution">
    <text evidence="4">The sequence shown here is derived from an EMBL/GenBank/DDBJ whole genome shotgun (WGS) entry which is preliminary data.</text>
</comment>
<name>A0AAE3RCK4_9BACT</name>
<keyword evidence="2" id="KW-0677">Repeat</keyword>
<dbReference type="SMART" id="SM00369">
    <property type="entry name" value="LRR_TYP"/>
    <property type="match status" value="4"/>
</dbReference>
<dbReference type="Proteomes" id="UP001232063">
    <property type="component" value="Unassembled WGS sequence"/>
</dbReference>
<dbReference type="InterPro" id="IPR001611">
    <property type="entry name" value="Leu-rich_rpt"/>
</dbReference>
<dbReference type="EMBL" id="JASJOU010000015">
    <property type="protein sequence ID" value="MDJ1505312.1"/>
    <property type="molecule type" value="Genomic_DNA"/>
</dbReference>
<dbReference type="InterPro" id="IPR055414">
    <property type="entry name" value="LRR_R13L4/SHOC2-like"/>
</dbReference>
<evidence type="ECO:0000256" key="2">
    <source>
        <dbReference type="ARBA" id="ARBA00022737"/>
    </source>
</evidence>
<dbReference type="Pfam" id="PF23598">
    <property type="entry name" value="LRR_14"/>
    <property type="match status" value="1"/>
</dbReference>
<dbReference type="AlphaFoldDB" id="A0AAE3RCK4"/>
<protein>
    <recommendedName>
        <fullName evidence="3">Disease resistance R13L4/SHOC-2-like LRR domain-containing protein</fullName>
    </recommendedName>
</protein>
<dbReference type="PROSITE" id="PS51450">
    <property type="entry name" value="LRR"/>
    <property type="match status" value="1"/>
</dbReference>
<evidence type="ECO:0000313" key="5">
    <source>
        <dbReference type="Proteomes" id="UP001232063"/>
    </source>
</evidence>
<keyword evidence="5" id="KW-1185">Reference proteome</keyword>
<reference evidence="4" key="1">
    <citation type="submission" date="2023-05" db="EMBL/GenBank/DDBJ databases">
        <authorList>
            <person name="Zhang X."/>
        </authorList>
    </citation>
    <scope>NUCLEOTIDE SEQUENCE</scope>
    <source>
        <strain evidence="4">BD1B2-1</strain>
    </source>
</reference>
<accession>A0AAE3RCK4</accession>
<dbReference type="Gene3D" id="3.80.10.10">
    <property type="entry name" value="Ribonuclease Inhibitor"/>
    <property type="match status" value="2"/>
</dbReference>
<dbReference type="GO" id="GO:0005737">
    <property type="term" value="C:cytoplasm"/>
    <property type="evidence" value="ECO:0007669"/>
    <property type="project" value="TreeGrafter"/>
</dbReference>
<sequence length="710" mass="81875">MKTENHSEKIYNLENAFEQPELVSVIKISQTIPEQIQTLPQVHTLILNNIQSSFLPDWLGQLSTVQKIKFDRGTMHLLTAHNMQVLSQMKSLQHIEILRGPLPVEIAYLKQVKKLHIHQWQWEEDLHIPAQICESLVQMNSLEYLQIDSGFLPVQVKLLTRLTYLDLSSQPTATVDAILELNQLKSLHLLKRPLSADQVEKLSLFAGLQELTLAKCGLTQFPQPLLSLDSLHYLDLRENKLVSLPSQCQFDALLKLNYLDLQNCELEGFPLGILSLNKLEKLDLSENPQIQTLPWAINALSRLQKLNLRKTGLREVPDSIESLTQLEELILSDNSLESVPNLKVLPNLKRTELYQAFVKDYKLRKEYKPCIAEQILRLIGDCSGLILLDLEDNIIDELETKMLLQIEQLSNIFEQIKESPELDRYFACLQYSEEGFKEVITRAQTLSELLKKIASKSLQINPNEKILLNIPLKHKSYWNDSVIQDLGNMINNKYDTSFCCNNNLKVTLIDDLGFHRLWEWITYFPFNTGTSSLGVFEIQKDHVQFWYETQLVEQINAIMEIASELEKEAVTGRQFAFVVYDQQDDEAHITCMADTVTSLIEKIAMESALPEEKLTAEQIILELPKRQKVFQTPLIISFLQRMQQRDIIDASVFVTLKDKDIGEEDLEEYYFPDMLSVAQKCQFLFGWCYDPNFEITEAFAVIEILDAEDE</sequence>
<dbReference type="PANTHER" id="PTHR48051">
    <property type="match status" value="1"/>
</dbReference>
<feature type="domain" description="Disease resistance R13L4/SHOC-2-like LRR" evidence="3">
    <location>
        <begin position="211"/>
        <end position="353"/>
    </location>
</feature>
<keyword evidence="1" id="KW-0433">Leucine-rich repeat</keyword>
<gene>
    <name evidence="4" type="ORF">QNI22_31945</name>
</gene>
<proteinExistence type="predicted"/>